<sequence length="33" mass="3671">MVQDLFGAGKQGLNYGSKDEIKADRHEKYAGFP</sequence>
<feature type="non-terminal residue" evidence="1">
    <location>
        <position position="33"/>
    </location>
</feature>
<evidence type="ECO:0000313" key="1">
    <source>
        <dbReference type="EMBL" id="SVD70443.1"/>
    </source>
</evidence>
<organism evidence="1">
    <name type="scientific">marine metagenome</name>
    <dbReference type="NCBI Taxonomy" id="408172"/>
    <lineage>
        <taxon>unclassified sequences</taxon>
        <taxon>metagenomes</taxon>
        <taxon>ecological metagenomes</taxon>
    </lineage>
</organism>
<accession>A0A382XHM6</accession>
<dbReference type="AlphaFoldDB" id="A0A382XHM6"/>
<dbReference type="EMBL" id="UINC01167763">
    <property type="protein sequence ID" value="SVD70443.1"/>
    <property type="molecule type" value="Genomic_DNA"/>
</dbReference>
<reference evidence="1" key="1">
    <citation type="submission" date="2018-05" db="EMBL/GenBank/DDBJ databases">
        <authorList>
            <person name="Lanie J.A."/>
            <person name="Ng W.-L."/>
            <person name="Kazmierczak K.M."/>
            <person name="Andrzejewski T.M."/>
            <person name="Davidsen T.M."/>
            <person name="Wayne K.J."/>
            <person name="Tettelin H."/>
            <person name="Glass J.I."/>
            <person name="Rusch D."/>
            <person name="Podicherti R."/>
            <person name="Tsui H.-C.T."/>
            <person name="Winkler M.E."/>
        </authorList>
    </citation>
    <scope>NUCLEOTIDE SEQUENCE</scope>
</reference>
<protein>
    <submittedName>
        <fullName evidence="1">Uncharacterized protein</fullName>
    </submittedName>
</protein>
<name>A0A382XHM6_9ZZZZ</name>
<proteinExistence type="predicted"/>
<gene>
    <name evidence="1" type="ORF">METZ01_LOCUS423297</name>
</gene>